<dbReference type="Proteomes" id="UP000215563">
    <property type="component" value="Unassembled WGS sequence"/>
</dbReference>
<proteinExistence type="predicted"/>
<dbReference type="AlphaFoldDB" id="A0A229R8U4"/>
<sequence length="87" mass="9356">MAPEPIPVDDTSLAGPLATVEIRRSTRSPESSGATTTTLPDGAEQPLALRALRPAPRRELPVHSYDPVLQVAVDTMGRPLTPNMDRE</sequence>
<protein>
    <submittedName>
        <fullName evidence="2">Uncharacterized protein</fullName>
    </submittedName>
</protein>
<reference evidence="2 3" key="1">
    <citation type="submission" date="2017-07" db="EMBL/GenBank/DDBJ databases">
        <title>Amycolatopsis alba DSM 44262 Genome sequencing and assembly.</title>
        <authorList>
            <person name="Kaur N."/>
            <person name="Mayilraj S."/>
        </authorList>
    </citation>
    <scope>NUCLEOTIDE SEQUENCE [LARGE SCALE GENOMIC DNA]</scope>
    <source>
        <strain evidence="2 3">DSM 44262</strain>
    </source>
</reference>
<dbReference type="RefSeq" id="WP_020634896.1">
    <property type="nucleotide sequence ID" value="NZ_KB913032.1"/>
</dbReference>
<organism evidence="2 3">
    <name type="scientific">Amycolatopsis alba DSM 44262</name>
    <dbReference type="NCBI Taxonomy" id="1125972"/>
    <lineage>
        <taxon>Bacteria</taxon>
        <taxon>Bacillati</taxon>
        <taxon>Actinomycetota</taxon>
        <taxon>Actinomycetes</taxon>
        <taxon>Pseudonocardiales</taxon>
        <taxon>Pseudonocardiaceae</taxon>
        <taxon>Amycolatopsis</taxon>
    </lineage>
</organism>
<dbReference type="EMBL" id="NMQU01000161">
    <property type="protein sequence ID" value="OXM43057.1"/>
    <property type="molecule type" value="Genomic_DNA"/>
</dbReference>
<evidence type="ECO:0000313" key="2">
    <source>
        <dbReference type="EMBL" id="OXM43057.1"/>
    </source>
</evidence>
<comment type="caution">
    <text evidence="2">The sequence shown here is derived from an EMBL/GenBank/DDBJ whole genome shotgun (WGS) entry which is preliminary data.</text>
</comment>
<feature type="region of interest" description="Disordered" evidence="1">
    <location>
        <begin position="1"/>
        <end position="46"/>
    </location>
</feature>
<feature type="compositionally biased region" description="Polar residues" evidence="1">
    <location>
        <begin position="28"/>
        <end position="39"/>
    </location>
</feature>
<gene>
    <name evidence="2" type="ORF">CFP75_40150</name>
</gene>
<name>A0A229R8U4_AMYAL</name>
<keyword evidence="3" id="KW-1185">Reference proteome</keyword>
<evidence type="ECO:0000256" key="1">
    <source>
        <dbReference type="SAM" id="MobiDB-lite"/>
    </source>
</evidence>
<evidence type="ECO:0000313" key="3">
    <source>
        <dbReference type="Proteomes" id="UP000215563"/>
    </source>
</evidence>
<accession>A0A229R8U4</accession>